<organism evidence="7 8">
    <name type="scientific">Pseudomonas endophytica</name>
    <dbReference type="NCBI Taxonomy" id="1563157"/>
    <lineage>
        <taxon>Bacteria</taxon>
        <taxon>Pseudomonadati</taxon>
        <taxon>Pseudomonadota</taxon>
        <taxon>Gammaproteobacteria</taxon>
        <taxon>Pseudomonadales</taxon>
        <taxon>Pseudomonadaceae</taxon>
        <taxon>Pseudomonas</taxon>
    </lineage>
</organism>
<dbReference type="Pfam" id="PF25917">
    <property type="entry name" value="BSH_RND"/>
    <property type="match status" value="1"/>
</dbReference>
<keyword evidence="8" id="KW-1185">Reference proteome</keyword>
<dbReference type="SUPFAM" id="SSF111369">
    <property type="entry name" value="HlyD-like secretion proteins"/>
    <property type="match status" value="1"/>
</dbReference>
<keyword evidence="3" id="KW-0472">Membrane</keyword>
<keyword evidence="3" id="KW-0812">Transmembrane</keyword>
<accession>A0A0Q0X1Y5</accession>
<sequence>MNRNVSQPENPFARHKKKLKGLAVIAAGVIIAAVVYTAVSVEDTTLTATAPTPKTKVALATVERSNVPRFISGIGELEAARQVQVAAEVGGRATKILFESGQSVAAGQLLVQLNDAPEQAERIRLQAQLRNAQSVHTRTRKLVAANAATQEQLDTALAARDMALGELGQTQAKIAQKAIRAPFAGVIGIRRVHEGQYLNAGDPIASLVDARTLHANFSLDEQSSPALHIGQSVQVLVDALAHRSFKAKVSAIDPLIGQSRTVQVQATMANPDSLLKAGMYASIQVARRDTQAVLTVPETAVTYTAYGDTVFVAHPDDQQTLIVKRVAVTVGARQEGRVEIEHGLHENEQVVTSGQLKLSDGMAVEAVKEDTLALPGRTPLSSAMMDKSR</sequence>
<keyword evidence="2" id="KW-0175">Coiled coil</keyword>
<dbReference type="Gene3D" id="1.10.287.470">
    <property type="entry name" value="Helix hairpin bin"/>
    <property type="match status" value="1"/>
</dbReference>
<evidence type="ECO:0000259" key="6">
    <source>
        <dbReference type="Pfam" id="PF25989"/>
    </source>
</evidence>
<dbReference type="Pfam" id="PF25989">
    <property type="entry name" value="YknX_C"/>
    <property type="match status" value="1"/>
</dbReference>
<dbReference type="Pfam" id="PF25954">
    <property type="entry name" value="Beta-barrel_RND_2"/>
    <property type="match status" value="1"/>
</dbReference>
<feature type="domain" description="Multidrug resistance protein MdtA-like barrel-sandwich hybrid" evidence="4">
    <location>
        <begin position="81"/>
        <end position="208"/>
    </location>
</feature>
<dbReference type="InterPro" id="IPR006143">
    <property type="entry name" value="RND_pump_MFP"/>
</dbReference>
<reference evidence="7 8" key="1">
    <citation type="submission" date="2015-10" db="EMBL/GenBank/DDBJ databases">
        <title>Pseudomonas helleri sp. nov. and Pseudomonas weihenstephanensis sp. nov., isolated from raw cows milk.</title>
        <authorList>
            <person name="Von Neubeck M."/>
            <person name="Huptas C."/>
            <person name="Wenning M."/>
            <person name="Scherer S."/>
        </authorList>
    </citation>
    <scope>NUCLEOTIDE SEQUENCE [LARGE SCALE GENOMIC DNA]</scope>
    <source>
        <strain evidence="7 8">BSTT44</strain>
    </source>
</reference>
<evidence type="ECO:0000313" key="8">
    <source>
        <dbReference type="Proteomes" id="UP000050342"/>
    </source>
</evidence>
<keyword evidence="3" id="KW-1133">Transmembrane helix</keyword>
<dbReference type="Gene3D" id="2.40.420.20">
    <property type="match status" value="1"/>
</dbReference>
<protein>
    <submittedName>
        <fullName evidence="7">RND transporter MFP subunit</fullName>
    </submittedName>
</protein>
<dbReference type="OrthoDB" id="9806939at2"/>
<evidence type="ECO:0000259" key="4">
    <source>
        <dbReference type="Pfam" id="PF25917"/>
    </source>
</evidence>
<comment type="similarity">
    <text evidence="1">Belongs to the membrane fusion protein (MFP) (TC 8.A.1) family.</text>
</comment>
<gene>
    <name evidence="7" type="ORF">AQS70_09705</name>
</gene>
<evidence type="ECO:0000259" key="5">
    <source>
        <dbReference type="Pfam" id="PF25954"/>
    </source>
</evidence>
<dbReference type="Proteomes" id="UP000050342">
    <property type="component" value="Unassembled WGS sequence"/>
</dbReference>
<feature type="transmembrane region" description="Helical" evidence="3">
    <location>
        <begin position="21"/>
        <end position="39"/>
    </location>
</feature>
<evidence type="ECO:0000256" key="3">
    <source>
        <dbReference type="SAM" id="Phobius"/>
    </source>
</evidence>
<dbReference type="InterPro" id="IPR058792">
    <property type="entry name" value="Beta-barrel_RND_2"/>
</dbReference>
<dbReference type="PANTHER" id="PTHR30469:SF29">
    <property type="entry name" value="BLR2860 PROTEIN"/>
    <property type="match status" value="1"/>
</dbReference>
<dbReference type="NCBIfam" id="TIGR01730">
    <property type="entry name" value="RND_mfp"/>
    <property type="match status" value="1"/>
</dbReference>
<dbReference type="Gene3D" id="2.40.30.170">
    <property type="match status" value="1"/>
</dbReference>
<proteinExistence type="inferred from homology"/>
<feature type="domain" description="YknX-like C-terminal permuted SH3-like" evidence="6">
    <location>
        <begin position="293"/>
        <end position="365"/>
    </location>
</feature>
<dbReference type="STRING" id="1563157.AQS70_09705"/>
<comment type="caution">
    <text evidence="7">The sequence shown here is derived from an EMBL/GenBank/DDBJ whole genome shotgun (WGS) entry which is preliminary data.</text>
</comment>
<dbReference type="FunFam" id="2.40.30.170:FF:000010">
    <property type="entry name" value="Efflux RND transporter periplasmic adaptor subunit"/>
    <property type="match status" value="1"/>
</dbReference>
<evidence type="ECO:0000313" key="7">
    <source>
        <dbReference type="EMBL" id="KQB53710.1"/>
    </source>
</evidence>
<evidence type="ECO:0000256" key="1">
    <source>
        <dbReference type="ARBA" id="ARBA00009477"/>
    </source>
</evidence>
<dbReference type="InterPro" id="IPR058625">
    <property type="entry name" value="MdtA-like_BSH"/>
</dbReference>
<dbReference type="GO" id="GO:0015562">
    <property type="term" value="F:efflux transmembrane transporter activity"/>
    <property type="evidence" value="ECO:0007669"/>
    <property type="project" value="TreeGrafter"/>
</dbReference>
<evidence type="ECO:0000256" key="2">
    <source>
        <dbReference type="ARBA" id="ARBA00023054"/>
    </source>
</evidence>
<dbReference type="GO" id="GO:1990281">
    <property type="term" value="C:efflux pump complex"/>
    <property type="evidence" value="ECO:0007669"/>
    <property type="project" value="TreeGrafter"/>
</dbReference>
<dbReference type="PANTHER" id="PTHR30469">
    <property type="entry name" value="MULTIDRUG RESISTANCE PROTEIN MDTA"/>
    <property type="match status" value="1"/>
</dbReference>
<dbReference type="RefSeq" id="WP_055102843.1">
    <property type="nucleotide sequence ID" value="NZ_LLWH01000162.1"/>
</dbReference>
<dbReference type="InterPro" id="IPR058637">
    <property type="entry name" value="YknX-like_C"/>
</dbReference>
<dbReference type="Gene3D" id="2.40.50.100">
    <property type="match status" value="1"/>
</dbReference>
<name>A0A0Q0X1Y5_9PSED</name>
<dbReference type="EMBL" id="LLWH01000162">
    <property type="protein sequence ID" value="KQB53710.1"/>
    <property type="molecule type" value="Genomic_DNA"/>
</dbReference>
<dbReference type="AlphaFoldDB" id="A0A0Q0X1Y5"/>
<feature type="domain" description="CusB-like beta-barrel" evidence="5">
    <location>
        <begin position="217"/>
        <end position="287"/>
    </location>
</feature>